<dbReference type="InterPro" id="IPR032705">
    <property type="entry name" value="ORC4_C"/>
</dbReference>
<reference evidence="2 3" key="1">
    <citation type="submission" date="2024-02" db="EMBL/GenBank/DDBJ databases">
        <title>De novo assembly and annotation of 12 fungi associated with fruit tree decline syndrome in Ontario, Canada.</title>
        <authorList>
            <person name="Sulman M."/>
            <person name="Ellouze W."/>
            <person name="Ilyukhin E."/>
        </authorList>
    </citation>
    <scope>NUCLEOTIDE SEQUENCE [LARGE SCALE GENOMIC DNA]</scope>
    <source>
        <strain evidence="2 3">FDS-637</strain>
    </source>
</reference>
<evidence type="ECO:0000313" key="3">
    <source>
        <dbReference type="Proteomes" id="UP001430584"/>
    </source>
</evidence>
<evidence type="ECO:0000313" key="2">
    <source>
        <dbReference type="EMBL" id="KAL0261751.1"/>
    </source>
</evidence>
<protein>
    <submittedName>
        <fullName evidence="2">Origin recognition complex subunit 4</fullName>
    </submittedName>
</protein>
<name>A0ABR3CNB1_9PEZI</name>
<sequence>MARAKIASAAGGALASGTRVWGREAARREWENLSRWELVMPVVNGGGSGGGIGGGSADSAMVRCDVALEEIAPSVGPGLDRVVERWCRQI</sequence>
<comment type="caution">
    <text evidence="2">The sequence shown here is derived from an EMBL/GenBank/DDBJ whole genome shotgun (WGS) entry which is preliminary data.</text>
</comment>
<gene>
    <name evidence="2" type="primary">ORC4_1</name>
    <name evidence="2" type="ORF">SLS55_003181</name>
</gene>
<keyword evidence="3" id="KW-1185">Reference proteome</keyword>
<organism evidence="2 3">
    <name type="scientific">Diplodia seriata</name>
    <dbReference type="NCBI Taxonomy" id="420778"/>
    <lineage>
        <taxon>Eukaryota</taxon>
        <taxon>Fungi</taxon>
        <taxon>Dikarya</taxon>
        <taxon>Ascomycota</taxon>
        <taxon>Pezizomycotina</taxon>
        <taxon>Dothideomycetes</taxon>
        <taxon>Dothideomycetes incertae sedis</taxon>
        <taxon>Botryosphaeriales</taxon>
        <taxon>Botryosphaeriaceae</taxon>
        <taxon>Diplodia</taxon>
    </lineage>
</organism>
<dbReference type="Pfam" id="PF14629">
    <property type="entry name" value="ORC4_C"/>
    <property type="match status" value="1"/>
</dbReference>
<dbReference type="Proteomes" id="UP001430584">
    <property type="component" value="Unassembled WGS sequence"/>
</dbReference>
<accession>A0ABR3CNB1</accession>
<feature type="domain" description="Origin recognition complex subunit 4 C-terminal" evidence="1">
    <location>
        <begin position="5"/>
        <end position="73"/>
    </location>
</feature>
<proteinExistence type="predicted"/>
<dbReference type="GeneID" id="92007266"/>
<dbReference type="EMBL" id="JAJVCZ030000003">
    <property type="protein sequence ID" value="KAL0261751.1"/>
    <property type="molecule type" value="Genomic_DNA"/>
</dbReference>
<evidence type="ECO:0000259" key="1">
    <source>
        <dbReference type="Pfam" id="PF14629"/>
    </source>
</evidence>
<dbReference type="RefSeq" id="XP_066634780.1">
    <property type="nucleotide sequence ID" value="XM_066774661.1"/>
</dbReference>